<dbReference type="AlphaFoldDB" id="A0A4S4A5F3"/>
<evidence type="ECO:0000313" key="2">
    <source>
        <dbReference type="Proteomes" id="UP000307507"/>
    </source>
</evidence>
<comment type="caution">
    <text evidence="1">The sequence shown here is derived from an EMBL/GenBank/DDBJ whole genome shotgun (WGS) entry which is preliminary data.</text>
</comment>
<proteinExistence type="predicted"/>
<keyword evidence="2" id="KW-1185">Reference proteome</keyword>
<dbReference type="EMBL" id="SSNZ01000001">
    <property type="protein sequence ID" value="THF53543.1"/>
    <property type="molecule type" value="Genomic_DNA"/>
</dbReference>
<reference evidence="1 2" key="1">
    <citation type="submission" date="2019-04" db="EMBL/GenBank/DDBJ databases">
        <title>Flavobacterium sp. nov. isolated from construction timber.</title>
        <authorList>
            <person name="Lin S.-Y."/>
            <person name="Chang C.-T."/>
            <person name="Young C.-C."/>
        </authorList>
    </citation>
    <scope>NUCLEOTIDE SEQUENCE [LARGE SCALE GENOMIC DNA]</scope>
    <source>
        <strain evidence="1 2">CC-CTC003</strain>
    </source>
</reference>
<dbReference type="OrthoDB" id="1372254at2"/>
<organism evidence="1 2">
    <name type="scientific">Flavobacterium supellecticarium</name>
    <dbReference type="NCBI Taxonomy" id="2565924"/>
    <lineage>
        <taxon>Bacteria</taxon>
        <taxon>Pseudomonadati</taxon>
        <taxon>Bacteroidota</taxon>
        <taxon>Flavobacteriia</taxon>
        <taxon>Flavobacteriales</taxon>
        <taxon>Flavobacteriaceae</taxon>
        <taxon>Flavobacterium</taxon>
    </lineage>
</organism>
<gene>
    <name evidence="1" type="ORF">E6C50_02900</name>
</gene>
<protein>
    <submittedName>
        <fullName evidence="1">Uncharacterized protein</fullName>
    </submittedName>
</protein>
<dbReference type="Proteomes" id="UP000307507">
    <property type="component" value="Unassembled WGS sequence"/>
</dbReference>
<sequence>MKCEYDYDEKTDSTLIKKTPDYLIHENVFGTTSTFVFFSLVNSDGTPYLNLHILKKSKDFIKATCLNAASRIFIQLSNGKIVTLINSSDENCSNLTYNSAERDNISILNSYFLFAKDGYEDLKKYPITLVRIKFASETIDYIMHKELRSDAFKETVYNPENYFINYLKCVE</sequence>
<evidence type="ECO:0000313" key="1">
    <source>
        <dbReference type="EMBL" id="THF53543.1"/>
    </source>
</evidence>
<accession>A0A4S4A5F3</accession>
<name>A0A4S4A5F3_9FLAO</name>